<reference evidence="7" key="2">
    <citation type="journal article" date="2021" name="PeerJ">
        <title>Extensive microbial diversity within the chicken gut microbiome revealed by metagenomics and culture.</title>
        <authorList>
            <person name="Gilroy R."/>
            <person name="Ravi A."/>
            <person name="Getino M."/>
            <person name="Pursley I."/>
            <person name="Horton D.L."/>
            <person name="Alikhan N.F."/>
            <person name="Baker D."/>
            <person name="Gharbi K."/>
            <person name="Hall N."/>
            <person name="Watson M."/>
            <person name="Adriaenssens E.M."/>
            <person name="Foster-Nyarko E."/>
            <person name="Jarju S."/>
            <person name="Secka A."/>
            <person name="Antonio M."/>
            <person name="Oren A."/>
            <person name="Chaudhuri R.R."/>
            <person name="La Ragione R."/>
            <person name="Hildebrand F."/>
            <person name="Pallen M.J."/>
        </authorList>
    </citation>
    <scope>NUCLEOTIDE SEQUENCE</scope>
    <source>
        <strain evidence="7">ChiGjej2B2-16831</strain>
    </source>
</reference>
<keyword evidence="3" id="KW-0067">ATP-binding</keyword>
<reference evidence="7" key="1">
    <citation type="submission" date="2020-10" db="EMBL/GenBank/DDBJ databases">
        <authorList>
            <person name="Gilroy R."/>
        </authorList>
    </citation>
    <scope>NUCLEOTIDE SEQUENCE</scope>
    <source>
        <strain evidence="7">ChiGjej2B2-16831</strain>
    </source>
</reference>
<dbReference type="GO" id="GO:0009376">
    <property type="term" value="C:HslUV protease complex"/>
    <property type="evidence" value="ECO:0007669"/>
    <property type="project" value="TreeGrafter"/>
</dbReference>
<dbReference type="FunFam" id="3.40.50.300:FF:000220">
    <property type="entry name" value="ATP-dependent protease ATPase subunit HslU"/>
    <property type="match status" value="1"/>
</dbReference>
<feature type="region of interest" description="Disordered" evidence="5">
    <location>
        <begin position="155"/>
        <end position="190"/>
    </location>
</feature>
<proteinExistence type="inferred from homology"/>
<protein>
    <submittedName>
        <fullName evidence="7">AAA family ATPase</fullName>
    </submittedName>
</protein>
<feature type="compositionally biased region" description="Basic and acidic residues" evidence="5">
    <location>
        <begin position="171"/>
        <end position="183"/>
    </location>
</feature>
<dbReference type="GO" id="GO:0005524">
    <property type="term" value="F:ATP binding"/>
    <property type="evidence" value="ECO:0007669"/>
    <property type="project" value="UniProtKB-KW"/>
</dbReference>
<dbReference type="InterPro" id="IPR027417">
    <property type="entry name" value="P-loop_NTPase"/>
</dbReference>
<evidence type="ECO:0000259" key="6">
    <source>
        <dbReference type="Pfam" id="PF00004"/>
    </source>
</evidence>
<dbReference type="EMBL" id="DVNZ01000107">
    <property type="protein sequence ID" value="HIU94183.1"/>
    <property type="molecule type" value="Genomic_DNA"/>
</dbReference>
<keyword evidence="2" id="KW-0547">Nucleotide-binding</keyword>
<dbReference type="GO" id="GO:0016887">
    <property type="term" value="F:ATP hydrolysis activity"/>
    <property type="evidence" value="ECO:0007669"/>
    <property type="project" value="InterPro"/>
</dbReference>
<evidence type="ECO:0000256" key="4">
    <source>
        <dbReference type="ARBA" id="ARBA00023186"/>
    </source>
</evidence>
<evidence type="ECO:0000256" key="3">
    <source>
        <dbReference type="ARBA" id="ARBA00022840"/>
    </source>
</evidence>
<evidence type="ECO:0000256" key="2">
    <source>
        <dbReference type="ARBA" id="ARBA00022741"/>
    </source>
</evidence>
<name>A0A9D1N2T2_9FIRM</name>
<dbReference type="GO" id="GO:0051603">
    <property type="term" value="P:proteolysis involved in protein catabolic process"/>
    <property type="evidence" value="ECO:0007669"/>
    <property type="project" value="TreeGrafter"/>
</dbReference>
<feature type="non-terminal residue" evidence="7">
    <location>
        <position position="190"/>
    </location>
</feature>
<dbReference type="Proteomes" id="UP000824128">
    <property type="component" value="Unassembled WGS sequence"/>
</dbReference>
<evidence type="ECO:0000313" key="8">
    <source>
        <dbReference type="Proteomes" id="UP000824128"/>
    </source>
</evidence>
<gene>
    <name evidence="7" type="ORF">IAD24_03400</name>
</gene>
<dbReference type="PANTHER" id="PTHR48102">
    <property type="entry name" value="ATP-DEPENDENT CLP PROTEASE ATP-BINDING SUBUNIT CLPX-LIKE, MITOCHONDRIAL-RELATED"/>
    <property type="match status" value="1"/>
</dbReference>
<dbReference type="AlphaFoldDB" id="A0A9D1N2T2"/>
<dbReference type="PANTHER" id="PTHR48102:SF3">
    <property type="entry name" value="ATP-DEPENDENT PROTEASE ATPASE SUBUNIT HSLU"/>
    <property type="match status" value="1"/>
</dbReference>
<dbReference type="Pfam" id="PF00004">
    <property type="entry name" value="AAA"/>
    <property type="match status" value="1"/>
</dbReference>
<organism evidence="7 8">
    <name type="scientific">Candidatus Aphodomorpha intestinavium</name>
    <dbReference type="NCBI Taxonomy" id="2840672"/>
    <lineage>
        <taxon>Bacteria</taxon>
        <taxon>Bacillati</taxon>
        <taxon>Bacillota</taxon>
        <taxon>Clostridia</taxon>
        <taxon>Eubacteriales</taxon>
        <taxon>Candidatus Aphodomorpha</taxon>
    </lineage>
</organism>
<dbReference type="Gene3D" id="3.40.50.300">
    <property type="entry name" value="P-loop containing nucleotide triphosphate hydrolases"/>
    <property type="match status" value="1"/>
</dbReference>
<accession>A0A9D1N2T2</accession>
<dbReference type="InterPro" id="IPR050052">
    <property type="entry name" value="ATP-dep_Clp_protease_ClpX"/>
</dbReference>
<sequence>MNAMTPREIVEALDRYIVGQERAKRAVAVALRNRYRRSCLPPELREEITPKNIIMMGPTGVGKTEIARRLAKLVDAPFVKVEATKFTEVGYVGRDVESMVRDLVEAAIRICKAQRMEDVRLVAEAAAEQRLVELLVPMKRNERKPAVNPLQLLFAGPSEQQQKEPPAMSEEEQRAFQSERERVTQQLRAG</sequence>
<keyword evidence="4" id="KW-0143">Chaperone</keyword>
<evidence type="ECO:0000256" key="1">
    <source>
        <dbReference type="ARBA" id="ARBA00009771"/>
    </source>
</evidence>
<comment type="similarity">
    <text evidence="1">Belongs to the ClpX chaperone family. HslU subfamily.</text>
</comment>
<dbReference type="InterPro" id="IPR003959">
    <property type="entry name" value="ATPase_AAA_core"/>
</dbReference>
<feature type="domain" description="ATPase AAA-type core" evidence="6">
    <location>
        <begin position="53"/>
        <end position="107"/>
    </location>
</feature>
<evidence type="ECO:0000256" key="5">
    <source>
        <dbReference type="SAM" id="MobiDB-lite"/>
    </source>
</evidence>
<comment type="caution">
    <text evidence="7">The sequence shown here is derived from an EMBL/GenBank/DDBJ whole genome shotgun (WGS) entry which is preliminary data.</text>
</comment>
<evidence type="ECO:0000313" key="7">
    <source>
        <dbReference type="EMBL" id="HIU94183.1"/>
    </source>
</evidence>
<dbReference type="SUPFAM" id="SSF52540">
    <property type="entry name" value="P-loop containing nucleoside triphosphate hydrolases"/>
    <property type="match status" value="1"/>
</dbReference>